<dbReference type="eggNOG" id="COG2200">
    <property type="taxonomic scope" value="Bacteria"/>
</dbReference>
<organism evidence="1 2">
    <name type="scientific">Cellvibrio japonicus (strain Ueda107)</name>
    <name type="common">Pseudomonas fluorescens subsp. cellulosa</name>
    <dbReference type="NCBI Taxonomy" id="498211"/>
    <lineage>
        <taxon>Bacteria</taxon>
        <taxon>Pseudomonadati</taxon>
        <taxon>Pseudomonadota</taxon>
        <taxon>Gammaproteobacteria</taxon>
        <taxon>Cellvibrionales</taxon>
        <taxon>Cellvibrionaceae</taxon>
        <taxon>Cellvibrio</taxon>
    </lineage>
</organism>
<evidence type="ECO:0000313" key="2">
    <source>
        <dbReference type="Proteomes" id="UP000001036"/>
    </source>
</evidence>
<dbReference type="RefSeq" id="WP_012487839.1">
    <property type="nucleotide sequence ID" value="NC_010995.1"/>
</dbReference>
<dbReference type="HOGENOM" id="CLU_1118596_0_0_6"/>
<dbReference type="AlphaFoldDB" id="B3PJC7"/>
<dbReference type="KEGG" id="cja:CJA_2239"/>
<name>B3PJC7_CELJU</name>
<accession>B3PJC7</accession>
<dbReference type="InterPro" id="IPR035919">
    <property type="entry name" value="EAL_sf"/>
</dbReference>
<sequence>MPLTELMNYFNDQLQQRAKAQSLPKTGFFKVKNNYWARFGNLILGSRLNPLLSLETKEQLGYDAELLIRTTTGNLLDIDSVFTSLDDREQVVHLDRLVRTLHSLNYLQQYDGRTDLLSLSVHPRHIISVATDHGKIFEKILSDCGLGPERVLLTTRLLDSASLPHFHNALGNYQRRGYLLGISLSRVDELDLLKRLNVSPYALVVDNRNIGAEVQQFAQHSQEAFTLLTRATIAAVSDDGDNNLQIPA</sequence>
<dbReference type="Proteomes" id="UP000001036">
    <property type="component" value="Chromosome"/>
</dbReference>
<gene>
    <name evidence="1" type="ordered locus">CJA_2239</name>
</gene>
<dbReference type="STRING" id="498211.CJA_2239"/>
<reference evidence="1 2" key="1">
    <citation type="journal article" date="2008" name="J. Bacteriol.">
        <title>Insights into plant cell wall degradation from the genome sequence of the soil bacterium Cellvibrio japonicus.</title>
        <authorList>
            <person name="Deboy R.T."/>
            <person name="Mongodin E.F."/>
            <person name="Fouts D.E."/>
            <person name="Tailford L.E."/>
            <person name="Khouri H."/>
            <person name="Emerson J.B."/>
            <person name="Mohamoud Y."/>
            <person name="Watkins K."/>
            <person name="Henrissat B."/>
            <person name="Gilbert H.J."/>
            <person name="Nelson K.E."/>
        </authorList>
    </citation>
    <scope>NUCLEOTIDE SEQUENCE [LARGE SCALE GENOMIC DNA]</scope>
    <source>
        <strain evidence="1 2">Ueda107</strain>
    </source>
</reference>
<evidence type="ECO:0000313" key="1">
    <source>
        <dbReference type="EMBL" id="ACE84221.1"/>
    </source>
</evidence>
<dbReference type="EMBL" id="CP000934">
    <property type="protein sequence ID" value="ACE84221.1"/>
    <property type="molecule type" value="Genomic_DNA"/>
</dbReference>
<evidence type="ECO:0008006" key="3">
    <source>
        <dbReference type="Google" id="ProtNLM"/>
    </source>
</evidence>
<dbReference type="SUPFAM" id="SSF141868">
    <property type="entry name" value="EAL domain-like"/>
    <property type="match status" value="1"/>
</dbReference>
<dbReference type="OrthoDB" id="1673646at2"/>
<keyword evidence="2" id="KW-1185">Reference proteome</keyword>
<protein>
    <recommendedName>
        <fullName evidence="3">EAL domain-containing protein</fullName>
    </recommendedName>
</protein>
<proteinExistence type="predicted"/>